<dbReference type="RefSeq" id="WP_191010262.1">
    <property type="nucleotide sequence ID" value="NZ_CP061550.1"/>
</dbReference>
<dbReference type="Proteomes" id="UP000516666">
    <property type="component" value="Chromosome"/>
</dbReference>
<organism evidence="2 3">
    <name type="scientific">Acinetobacter seifertii</name>
    <dbReference type="NCBI Taxonomy" id="1530123"/>
    <lineage>
        <taxon>Bacteria</taxon>
        <taxon>Pseudomonadati</taxon>
        <taxon>Pseudomonadota</taxon>
        <taxon>Gammaproteobacteria</taxon>
        <taxon>Moraxellales</taxon>
        <taxon>Moraxellaceae</taxon>
        <taxon>Acinetobacter</taxon>
        <taxon>Acinetobacter calcoaceticus/baumannii complex</taxon>
    </lineage>
</organism>
<dbReference type="PANTHER" id="PTHR43479">
    <property type="entry name" value="ACREF/ENVCD OPERON REPRESSOR-RELATED"/>
    <property type="match status" value="1"/>
</dbReference>
<sequence length="210" mass="24210">MVSAQNLLERLYPGRRAALKRQILLDALICFLEHGIETTSIEMIRAKSETSVGAIYHHFKNKEGIVAALFFSALDDQTVLRDEYLKQAKTLQDVVFSLIHSYVDWVSEQPEFARFLNSARFNMMKGEEHQQLVQRNKNRNQNIFSQIANFEEFKALSLIPNELLLSLVIGSTESYCRAWLSQRVKSNPKVYKDMLAKAAWSSLQDLRLKP</sequence>
<dbReference type="EMBL" id="CP061646">
    <property type="protein sequence ID" value="QNX71396.1"/>
    <property type="molecule type" value="Genomic_DNA"/>
</dbReference>
<evidence type="ECO:0000313" key="3">
    <source>
        <dbReference type="Proteomes" id="UP000516666"/>
    </source>
</evidence>
<evidence type="ECO:0000313" key="2">
    <source>
        <dbReference type="EMBL" id="QNX71396.1"/>
    </source>
</evidence>
<proteinExistence type="predicted"/>
<dbReference type="AlphaFoldDB" id="A0A7H2V4W3"/>
<dbReference type="Pfam" id="PF00440">
    <property type="entry name" value="TetR_N"/>
    <property type="match status" value="1"/>
</dbReference>
<evidence type="ECO:0000256" key="1">
    <source>
        <dbReference type="ARBA" id="ARBA00023125"/>
    </source>
</evidence>
<dbReference type="Gene3D" id="1.10.357.10">
    <property type="entry name" value="Tetracycline Repressor, domain 2"/>
    <property type="match status" value="1"/>
</dbReference>
<reference evidence="3" key="1">
    <citation type="submission" date="2020-09" db="EMBL/GenBank/DDBJ databases">
        <title>Clinical and molecular characterization of Acinetobacter seifertii in Taiwan.</title>
        <authorList>
            <person name="Li L.-H."/>
            <person name="Yang Y.-S."/>
            <person name="Sun J.-R."/>
            <person name="Huang T.-W."/>
            <person name="Huang W.-C."/>
            <person name="Wang Y.-C."/>
            <person name="Kuo T.-H."/>
            <person name="Kuo S.-C."/>
            <person name="Chen T.-L."/>
        </authorList>
    </citation>
    <scope>NUCLEOTIDE SEQUENCE [LARGE SCALE GENOMIC DNA]</scope>
    <source>
        <strain evidence="3">AS39</strain>
    </source>
</reference>
<dbReference type="InterPro" id="IPR009057">
    <property type="entry name" value="Homeodomain-like_sf"/>
</dbReference>
<dbReference type="PANTHER" id="PTHR43479:SF11">
    <property type="entry name" value="ACREF_ENVCD OPERON REPRESSOR-RELATED"/>
    <property type="match status" value="1"/>
</dbReference>
<keyword evidence="1" id="KW-0238">DNA-binding</keyword>
<dbReference type="InterPro" id="IPR001647">
    <property type="entry name" value="HTH_TetR"/>
</dbReference>
<name>A0A7H2V4W3_9GAMM</name>
<dbReference type="SUPFAM" id="SSF48498">
    <property type="entry name" value="Tetracyclin repressor-like, C-terminal domain"/>
    <property type="match status" value="1"/>
</dbReference>
<reference evidence="2 3" key="2">
    <citation type="submission" date="2020-09" db="EMBL/GenBank/DDBJ databases">
        <authorList>
            <person name="Chen F.-J."/>
            <person name="Lee Y.-T."/>
        </authorList>
    </citation>
    <scope>NUCLEOTIDE SEQUENCE [LARGE SCALE GENOMIC DNA]</scope>
    <source>
        <strain evidence="2 3">AS39</strain>
    </source>
</reference>
<dbReference type="PROSITE" id="PS50977">
    <property type="entry name" value="HTH_TETR_2"/>
    <property type="match status" value="1"/>
</dbReference>
<dbReference type="InterPro" id="IPR036271">
    <property type="entry name" value="Tet_transcr_reg_TetR-rel_C_sf"/>
</dbReference>
<dbReference type="GO" id="GO:0003677">
    <property type="term" value="F:DNA binding"/>
    <property type="evidence" value="ECO:0007669"/>
    <property type="project" value="UniProtKB-UniRule"/>
</dbReference>
<gene>
    <name evidence="2" type="ORF">IC776_13125</name>
</gene>
<protein>
    <submittedName>
        <fullName evidence="2">TetR/AcrR family transcriptional regulator</fullName>
    </submittedName>
</protein>
<dbReference type="InterPro" id="IPR050624">
    <property type="entry name" value="HTH-type_Tx_Regulator"/>
</dbReference>
<dbReference type="PRINTS" id="PR00455">
    <property type="entry name" value="HTHTETR"/>
</dbReference>
<accession>A0A7H2V4W3</accession>
<dbReference type="SUPFAM" id="SSF46689">
    <property type="entry name" value="Homeodomain-like"/>
    <property type="match status" value="1"/>
</dbReference>